<dbReference type="GO" id="GO:0006508">
    <property type="term" value="P:proteolysis"/>
    <property type="evidence" value="ECO:0007669"/>
    <property type="project" value="UniProtKB-KW"/>
</dbReference>
<evidence type="ECO:0000256" key="7">
    <source>
        <dbReference type="PIRSR" id="PIRSR001123-1"/>
    </source>
</evidence>
<dbReference type="GO" id="GO:0004177">
    <property type="term" value="F:aminopeptidase activity"/>
    <property type="evidence" value="ECO:0007669"/>
    <property type="project" value="UniProtKB-UniRule"/>
</dbReference>
<dbReference type="SUPFAM" id="SSF101821">
    <property type="entry name" value="Aminopeptidase/glucanase lid domain"/>
    <property type="match status" value="1"/>
</dbReference>
<dbReference type="InterPro" id="IPR051464">
    <property type="entry name" value="Peptidase_M42_aminopept"/>
</dbReference>
<dbReference type="Gene3D" id="2.40.30.40">
    <property type="entry name" value="Peptidase M42, domain 2"/>
    <property type="match status" value="1"/>
</dbReference>
<feature type="binding site" evidence="8">
    <location>
        <position position="289"/>
    </location>
    <ligand>
        <name>Zn(2+)</name>
        <dbReference type="ChEBI" id="CHEBI:29105"/>
        <label>2</label>
    </ligand>
</feature>
<evidence type="ECO:0000256" key="6">
    <source>
        <dbReference type="PIRNR" id="PIRNR001123"/>
    </source>
</evidence>
<sequence>MEPISDVYAKDTLGNRMATVGEGNDPVLMLAGHMDELGFIVNYVDDNGFVYFGTVGGHDRIMIPGRRVRIMSKGGDVSGVTGKRAIHLMSAEDRKKIPEIHEMWIDIGASSKEEALERISLGDPVVYTHGYESLYGSVGIARGFDNKSGCYVVNEVVRRLASNGEGLQSKVVAVSTTQEEIGTRGAIPSSFAVNPHFGLAVDVGHATDHPDCDPRKIGKFTLGGGPIVYRGANINPIVFDRLEACAEKANIPIQIKAEGGPTPTDARAVQMAREGVATGLIGIPLRYMHTPSEVVDLDDVEACVELIRHFALSLESGERGDW</sequence>
<gene>
    <name evidence="9" type="ORF">H5P30_06830</name>
</gene>
<evidence type="ECO:0000256" key="4">
    <source>
        <dbReference type="ARBA" id="ARBA00022723"/>
    </source>
</evidence>
<keyword evidence="3" id="KW-0645">Protease</keyword>
<feature type="active site" description="Proton acceptor" evidence="7">
    <location>
        <position position="179"/>
    </location>
</feature>
<comment type="cofactor">
    <cofactor evidence="8">
        <name>a divalent metal cation</name>
        <dbReference type="ChEBI" id="CHEBI:60240"/>
    </cofactor>
    <text evidence="8">Binds 2 divalent metal cations per subunit.</text>
</comment>
<evidence type="ECO:0000256" key="8">
    <source>
        <dbReference type="PIRSR" id="PIRSR001123-2"/>
    </source>
</evidence>
<evidence type="ECO:0000256" key="5">
    <source>
        <dbReference type="ARBA" id="ARBA00022801"/>
    </source>
</evidence>
<comment type="caution">
    <text evidence="9">The sequence shown here is derived from an EMBL/GenBank/DDBJ whole genome shotgun (WGS) entry which is preliminary data.</text>
</comment>
<keyword evidence="10" id="KW-1185">Reference proteome</keyword>
<keyword evidence="5 9" id="KW-0378">Hydrolase</keyword>
<dbReference type="GO" id="GO:0046872">
    <property type="term" value="F:metal ion binding"/>
    <property type="evidence" value="ECO:0007669"/>
    <property type="project" value="UniProtKB-UniRule"/>
</dbReference>
<keyword evidence="2" id="KW-0031">Aminopeptidase</keyword>
<dbReference type="EMBL" id="JACHVA010000053">
    <property type="protein sequence ID" value="MBC2601490.1"/>
    <property type="molecule type" value="Genomic_DNA"/>
</dbReference>
<feature type="binding site" evidence="8">
    <location>
        <position position="202"/>
    </location>
    <ligand>
        <name>Zn(2+)</name>
        <dbReference type="ChEBI" id="CHEBI:29105"/>
        <label>1</label>
    </ligand>
</feature>
<dbReference type="PANTHER" id="PTHR32481">
    <property type="entry name" value="AMINOPEPTIDASE"/>
    <property type="match status" value="1"/>
</dbReference>
<evidence type="ECO:0000256" key="2">
    <source>
        <dbReference type="ARBA" id="ARBA00022438"/>
    </source>
</evidence>
<evidence type="ECO:0000256" key="1">
    <source>
        <dbReference type="ARBA" id="ARBA00006272"/>
    </source>
</evidence>
<dbReference type="InterPro" id="IPR023367">
    <property type="entry name" value="Peptidase_M42_dom2"/>
</dbReference>
<protein>
    <submittedName>
        <fullName evidence="9">M20/M25/M40 family metallo-hydrolase</fullName>
    </submittedName>
</protein>
<dbReference type="InterPro" id="IPR008007">
    <property type="entry name" value="Peptidase_M42"/>
</dbReference>
<dbReference type="PIRSF" id="PIRSF001123">
    <property type="entry name" value="PepA_GA"/>
    <property type="match status" value="1"/>
</dbReference>
<feature type="binding site" evidence="8">
    <location>
        <position position="180"/>
    </location>
    <ligand>
        <name>Zn(2+)</name>
        <dbReference type="ChEBI" id="CHEBI:29105"/>
        <label>2</label>
    </ligand>
</feature>
<dbReference type="Pfam" id="PF05343">
    <property type="entry name" value="Peptidase_M42"/>
    <property type="match status" value="1"/>
</dbReference>
<accession>A0A7X1E3H4</accession>
<feature type="binding site" evidence="8">
    <location>
        <position position="145"/>
    </location>
    <ligand>
        <name>Zn(2+)</name>
        <dbReference type="ChEBI" id="CHEBI:29105"/>
        <label>1</label>
    </ligand>
</feature>
<organism evidence="9 10">
    <name type="scientific">Puniceicoccus vermicola</name>
    <dbReference type="NCBI Taxonomy" id="388746"/>
    <lineage>
        <taxon>Bacteria</taxon>
        <taxon>Pseudomonadati</taxon>
        <taxon>Verrucomicrobiota</taxon>
        <taxon>Opitutia</taxon>
        <taxon>Puniceicoccales</taxon>
        <taxon>Puniceicoccaceae</taxon>
        <taxon>Puniceicoccus</taxon>
    </lineage>
</organism>
<name>A0A7X1E3H4_9BACT</name>
<feature type="binding site" evidence="8">
    <location>
        <position position="145"/>
    </location>
    <ligand>
        <name>Zn(2+)</name>
        <dbReference type="ChEBI" id="CHEBI:29105"/>
        <label>2</label>
    </ligand>
</feature>
<proteinExistence type="inferred from homology"/>
<comment type="similarity">
    <text evidence="1 6">Belongs to the peptidase M42 family.</text>
</comment>
<evidence type="ECO:0000313" key="9">
    <source>
        <dbReference type="EMBL" id="MBC2601490.1"/>
    </source>
</evidence>
<evidence type="ECO:0000313" key="10">
    <source>
        <dbReference type="Proteomes" id="UP000525652"/>
    </source>
</evidence>
<evidence type="ECO:0000256" key="3">
    <source>
        <dbReference type="ARBA" id="ARBA00022670"/>
    </source>
</evidence>
<dbReference type="SUPFAM" id="SSF53187">
    <property type="entry name" value="Zn-dependent exopeptidases"/>
    <property type="match status" value="1"/>
</dbReference>
<dbReference type="Proteomes" id="UP000525652">
    <property type="component" value="Unassembled WGS sequence"/>
</dbReference>
<keyword evidence="4 8" id="KW-0479">Metal-binding</keyword>
<dbReference type="AlphaFoldDB" id="A0A7X1E3H4"/>
<dbReference type="PANTHER" id="PTHR32481:SF20">
    <property type="entry name" value="AMINOPEPTIDASE YSDC"/>
    <property type="match status" value="1"/>
</dbReference>
<reference evidence="9 10" key="1">
    <citation type="submission" date="2020-07" db="EMBL/GenBank/DDBJ databases">
        <authorList>
            <person name="Feng X."/>
        </authorList>
    </citation>
    <scope>NUCLEOTIDE SEQUENCE [LARGE SCALE GENOMIC DNA]</scope>
    <source>
        <strain evidence="9 10">JCM14086</strain>
    </source>
</reference>
<dbReference type="Gene3D" id="3.40.630.10">
    <property type="entry name" value="Zn peptidases"/>
    <property type="match status" value="1"/>
</dbReference>
<feature type="binding site" evidence="8">
    <location>
        <position position="33"/>
    </location>
    <ligand>
        <name>Zn(2+)</name>
        <dbReference type="ChEBI" id="CHEBI:29105"/>
        <label>1</label>
    </ligand>
</feature>